<keyword evidence="1" id="KW-0472">Membrane</keyword>
<evidence type="ECO:0000256" key="1">
    <source>
        <dbReference type="SAM" id="Phobius"/>
    </source>
</evidence>
<name>A0A318YP56_ASPNB</name>
<evidence type="ECO:0000313" key="3">
    <source>
        <dbReference type="Proteomes" id="UP000247647"/>
    </source>
</evidence>
<reference evidence="2" key="1">
    <citation type="submission" date="2016-12" db="EMBL/GenBank/DDBJ databases">
        <title>The genomes of Aspergillus section Nigri reveals drivers in fungal speciation.</title>
        <authorList>
            <consortium name="DOE Joint Genome Institute"/>
            <person name="Vesth T.C."/>
            <person name="Nybo J."/>
            <person name="Theobald S."/>
            <person name="Brandl J."/>
            <person name="Frisvad J.C."/>
            <person name="Nielsen K.F."/>
            <person name="Lyhne E.K."/>
            <person name="Kogle M.E."/>
            <person name="Kuo A."/>
            <person name="Riley R."/>
            <person name="Clum A."/>
            <person name="Nolan M."/>
            <person name="Lipzen A."/>
            <person name="Salamov A."/>
            <person name="Henrissat B."/>
            <person name="Wiebenga A."/>
            <person name="De Vries R.P."/>
            <person name="Grigoriev I.V."/>
            <person name="Mortensen U.H."/>
            <person name="Andersen M.R."/>
            <person name="Baker S.E."/>
        </authorList>
    </citation>
    <scope>NUCLEOTIDE SEQUENCE [LARGE SCALE GENOMIC DNA]</scope>
    <source>
        <strain evidence="2">CBS 115656</strain>
    </source>
</reference>
<keyword evidence="1" id="KW-0812">Transmembrane</keyword>
<proteinExistence type="predicted"/>
<keyword evidence="1" id="KW-1133">Transmembrane helix</keyword>
<feature type="transmembrane region" description="Helical" evidence="1">
    <location>
        <begin position="32"/>
        <end position="58"/>
    </location>
</feature>
<evidence type="ECO:0000313" key="2">
    <source>
        <dbReference type="EMBL" id="PYH34523.1"/>
    </source>
</evidence>
<protein>
    <submittedName>
        <fullName evidence="2">Uncharacterized protein</fullName>
    </submittedName>
</protein>
<gene>
    <name evidence="2" type="ORF">BO87DRAFT_49350</name>
</gene>
<sequence length="77" mass="9266">MLALFLCFVSLQWHYSVCLLFCCFFFFFSNFFFLHVFFFSYFFFFFTFVDIISFSILAPGEEKQTTVRANLGHSSRL</sequence>
<keyword evidence="3" id="KW-1185">Reference proteome</keyword>
<dbReference type="Proteomes" id="UP000247647">
    <property type="component" value="Unassembled WGS sequence"/>
</dbReference>
<dbReference type="RefSeq" id="XP_025480001.1">
    <property type="nucleotide sequence ID" value="XM_025629332.1"/>
</dbReference>
<dbReference type="GeneID" id="37131788"/>
<organism evidence="2 3">
    <name type="scientific">Aspergillus neoniger (strain CBS 115656)</name>
    <dbReference type="NCBI Taxonomy" id="1448310"/>
    <lineage>
        <taxon>Eukaryota</taxon>
        <taxon>Fungi</taxon>
        <taxon>Dikarya</taxon>
        <taxon>Ascomycota</taxon>
        <taxon>Pezizomycotina</taxon>
        <taxon>Eurotiomycetes</taxon>
        <taxon>Eurotiomycetidae</taxon>
        <taxon>Eurotiales</taxon>
        <taxon>Aspergillaceae</taxon>
        <taxon>Aspergillus</taxon>
        <taxon>Aspergillus subgen. Circumdati</taxon>
    </lineage>
</organism>
<dbReference type="AlphaFoldDB" id="A0A318YP56"/>
<accession>A0A318YP56</accession>
<dbReference type="EMBL" id="KZ821459">
    <property type="protein sequence ID" value="PYH34523.1"/>
    <property type="molecule type" value="Genomic_DNA"/>
</dbReference>